<keyword evidence="4 5" id="KW-1015">Disulfide bond</keyword>
<feature type="disulfide bond" evidence="5">
    <location>
        <begin position="379"/>
        <end position="388"/>
    </location>
</feature>
<dbReference type="PROSITE" id="PS50835">
    <property type="entry name" value="IG_LIKE"/>
    <property type="match status" value="1"/>
</dbReference>
<accession>A0A6P4XPX3</accession>
<evidence type="ECO:0000313" key="9">
    <source>
        <dbReference type="Proteomes" id="UP000515135"/>
    </source>
</evidence>
<dbReference type="Gene3D" id="2.10.25.10">
    <property type="entry name" value="Laminin"/>
    <property type="match status" value="1"/>
</dbReference>
<evidence type="ECO:0000259" key="8">
    <source>
        <dbReference type="PROSITE" id="PS50835"/>
    </source>
</evidence>
<keyword evidence="2 6" id="KW-0732">Signal</keyword>
<dbReference type="SUPFAM" id="SSF57196">
    <property type="entry name" value="EGF/Laminin"/>
    <property type="match status" value="1"/>
</dbReference>
<dbReference type="PROSITE" id="PS50026">
    <property type="entry name" value="EGF_3"/>
    <property type="match status" value="2"/>
</dbReference>
<dbReference type="AlphaFoldDB" id="A0A6P4XPX3"/>
<feature type="domain" description="Ig-like" evidence="8">
    <location>
        <begin position="134"/>
        <end position="191"/>
    </location>
</feature>
<reference evidence="10" key="1">
    <citation type="submission" date="2025-08" db="UniProtKB">
        <authorList>
            <consortium name="RefSeq"/>
        </authorList>
    </citation>
    <scope>IDENTIFICATION</scope>
    <source>
        <tissue evidence="10">Gonad</tissue>
    </source>
</reference>
<dbReference type="SMART" id="SM00179">
    <property type="entry name" value="EGF_CA"/>
    <property type="match status" value="2"/>
</dbReference>
<feature type="chain" id="PRO_5028400560" evidence="6">
    <location>
        <begin position="25"/>
        <end position="391"/>
    </location>
</feature>
<dbReference type="PROSITE" id="PS01186">
    <property type="entry name" value="EGF_2"/>
    <property type="match status" value="1"/>
</dbReference>
<dbReference type="GeneID" id="109462071"/>
<evidence type="ECO:0000256" key="4">
    <source>
        <dbReference type="ARBA" id="ARBA00023157"/>
    </source>
</evidence>
<feature type="domain" description="EGF-like" evidence="7">
    <location>
        <begin position="225"/>
        <end position="261"/>
    </location>
</feature>
<proteinExistence type="predicted"/>
<dbReference type="FunFam" id="2.170.300.10:FF:000041">
    <property type="entry name" value="Tyrosine protein kinase receptor tie-1, putative"/>
    <property type="match status" value="1"/>
</dbReference>
<dbReference type="SMART" id="SM00180">
    <property type="entry name" value="EGF_Lam"/>
    <property type="match status" value="2"/>
</dbReference>
<evidence type="ECO:0000259" key="7">
    <source>
        <dbReference type="PROSITE" id="PS50026"/>
    </source>
</evidence>
<evidence type="ECO:0000256" key="2">
    <source>
        <dbReference type="ARBA" id="ARBA00022729"/>
    </source>
</evidence>
<dbReference type="InterPro" id="IPR052108">
    <property type="entry name" value="MEGF/SIB"/>
</dbReference>
<dbReference type="Gene3D" id="2.170.300.10">
    <property type="entry name" value="Tie2 ligand-binding domain superfamily"/>
    <property type="match status" value="1"/>
</dbReference>
<keyword evidence="9" id="KW-1185">Reference proteome</keyword>
<name>A0A6P4XPX3_BRABE</name>
<keyword evidence="1 5" id="KW-0245">EGF-like domain</keyword>
<sequence length="391" mass="42077">MMQVVSWWIAVVCVNLVANPKSLTDAVMDVTLVIDPFIEEYNDRTYLKCVTGEEAYDINFGPVLESQQEQFYGLSSDQVVVGDVWPEGYRGAMYWFRQSAGGARVGAFFCDVTGRGGKERVTAAKMKPGAPIQPRVLTTTVSAGESVTLNMTSSSEPADRIEWRKDGDVLTGADALQFRLEDVRVEDSGIYETYYVTNQTVGGGRARAEQAIMRLLVRACPVGLWGDECSMKCPTCFNGGVCHPRTGVCVCPPGFNGPICEKACSPGTFGAGCSLTCHCEGGVSCNRFTGVCPADCAPGYLGTNCQIECKAGTYGLHCDGRCNCHGGVTCNIVDGSCPEGCPEGYMGPDCQEENGCLSHPCMYGGTCHPIGQDRYYCRCTDGYISRDCHPG</sequence>
<dbReference type="Gene3D" id="2.60.40.10">
    <property type="entry name" value="Immunoglobulins"/>
    <property type="match status" value="1"/>
</dbReference>
<evidence type="ECO:0000256" key="5">
    <source>
        <dbReference type="PROSITE-ProRule" id="PRU00076"/>
    </source>
</evidence>
<protein>
    <submittedName>
        <fullName evidence="10">Tyrosine-protein kinase receptor Tie-1-like</fullName>
    </submittedName>
</protein>
<evidence type="ECO:0000256" key="3">
    <source>
        <dbReference type="ARBA" id="ARBA00022737"/>
    </source>
</evidence>
<dbReference type="Pfam" id="PF00008">
    <property type="entry name" value="EGF"/>
    <property type="match status" value="1"/>
</dbReference>
<feature type="disulfide bond" evidence="5">
    <location>
        <begin position="251"/>
        <end position="260"/>
    </location>
</feature>
<comment type="caution">
    <text evidence="5">Lacks conserved residue(s) required for the propagation of feature annotation.</text>
</comment>
<evidence type="ECO:0000256" key="6">
    <source>
        <dbReference type="SAM" id="SignalP"/>
    </source>
</evidence>
<feature type="signal peptide" evidence="6">
    <location>
        <begin position="1"/>
        <end position="24"/>
    </location>
</feature>
<dbReference type="InterPro" id="IPR002049">
    <property type="entry name" value="LE_dom"/>
</dbReference>
<dbReference type="SMART" id="SM00181">
    <property type="entry name" value="EGF"/>
    <property type="match status" value="4"/>
</dbReference>
<dbReference type="InterPro" id="IPR036179">
    <property type="entry name" value="Ig-like_dom_sf"/>
</dbReference>
<dbReference type="InterPro" id="IPR013783">
    <property type="entry name" value="Ig-like_fold"/>
</dbReference>
<evidence type="ECO:0000256" key="1">
    <source>
        <dbReference type="ARBA" id="ARBA00022536"/>
    </source>
</evidence>
<dbReference type="KEGG" id="bbel:109462071"/>
<gene>
    <name evidence="10" type="primary">LOC109462071</name>
</gene>
<keyword evidence="3" id="KW-0677">Repeat</keyword>
<dbReference type="PANTHER" id="PTHR24035">
    <property type="entry name" value="MULTIPLE EPIDERMAL GROWTH FACTOR-LIKE DOMAINS PROTEIN"/>
    <property type="match status" value="1"/>
</dbReference>
<dbReference type="PROSITE" id="PS00022">
    <property type="entry name" value="EGF_1"/>
    <property type="match status" value="1"/>
</dbReference>
<dbReference type="PANTHER" id="PTHR24035:SF109">
    <property type="entry name" value="PROTEIN DRAPER"/>
    <property type="match status" value="1"/>
</dbReference>
<dbReference type="GO" id="GO:0030154">
    <property type="term" value="P:cell differentiation"/>
    <property type="evidence" value="ECO:0007669"/>
    <property type="project" value="UniProtKB-ARBA"/>
</dbReference>
<organism evidence="9 10">
    <name type="scientific">Branchiostoma belcheri</name>
    <name type="common">Amphioxus</name>
    <dbReference type="NCBI Taxonomy" id="7741"/>
    <lineage>
        <taxon>Eukaryota</taxon>
        <taxon>Metazoa</taxon>
        <taxon>Chordata</taxon>
        <taxon>Cephalochordata</taxon>
        <taxon>Leptocardii</taxon>
        <taxon>Amphioxiformes</taxon>
        <taxon>Branchiostomatidae</taxon>
        <taxon>Branchiostoma</taxon>
    </lineage>
</organism>
<dbReference type="InterPro" id="IPR000742">
    <property type="entry name" value="EGF"/>
</dbReference>
<dbReference type="Proteomes" id="UP000515135">
    <property type="component" value="Unplaced"/>
</dbReference>
<dbReference type="CDD" id="cd00055">
    <property type="entry name" value="EGF_Lam"/>
    <property type="match status" value="1"/>
</dbReference>
<feature type="domain" description="EGF-like" evidence="7">
    <location>
        <begin position="352"/>
        <end position="389"/>
    </location>
</feature>
<dbReference type="RefSeq" id="XP_019614128.1">
    <property type="nucleotide sequence ID" value="XM_019758569.1"/>
</dbReference>
<dbReference type="GO" id="GO:0005509">
    <property type="term" value="F:calcium ion binding"/>
    <property type="evidence" value="ECO:0007669"/>
    <property type="project" value="InterPro"/>
</dbReference>
<dbReference type="SUPFAM" id="SSF48726">
    <property type="entry name" value="Immunoglobulin"/>
    <property type="match status" value="1"/>
</dbReference>
<dbReference type="InterPro" id="IPR001881">
    <property type="entry name" value="EGF-like_Ca-bd_dom"/>
</dbReference>
<evidence type="ECO:0000313" key="10">
    <source>
        <dbReference type="RefSeq" id="XP_019614128.1"/>
    </source>
</evidence>
<dbReference type="InterPro" id="IPR007110">
    <property type="entry name" value="Ig-like_dom"/>
</dbReference>
<dbReference type="OrthoDB" id="10252017at2759"/>